<dbReference type="AlphaFoldDB" id="A0A285IFW5"/>
<proteinExistence type="predicted"/>
<protein>
    <submittedName>
        <fullName evidence="3">Uncharacterized protein</fullName>
    </submittedName>
</protein>
<gene>
    <name evidence="2" type="ORF">CVM39_11570</name>
    <name evidence="3" type="ORF">SAMN06297129_1054</name>
</gene>
<keyword evidence="5" id="KW-1185">Reference proteome</keyword>
<keyword evidence="1" id="KW-0812">Transmembrane</keyword>
<dbReference type="EMBL" id="PGTD01000016">
    <property type="protein sequence ID" value="PJE29072.1"/>
    <property type="molecule type" value="Genomic_DNA"/>
</dbReference>
<dbReference type="RefSeq" id="WP_100128044.1">
    <property type="nucleotide sequence ID" value="NZ_OBEA01000002.1"/>
</dbReference>
<dbReference type="Proteomes" id="UP000231655">
    <property type="component" value="Unassembled WGS sequence"/>
</dbReference>
<dbReference type="OrthoDB" id="9908991at2"/>
<evidence type="ECO:0000313" key="5">
    <source>
        <dbReference type="Proteomes" id="UP000231702"/>
    </source>
</evidence>
<reference evidence="2 5" key="2">
    <citation type="journal article" date="2018" name="Int. J. Syst. Evol. Microbiol.">
        <title>Pseudooceanicola lipolyticus sp. nov., a marine alphaproteobacterium, reclassification of Oceanicola flagellatus as Pseudooceanicola flagellatus comb. nov. and emended description of the genus Pseudooceanicola.</title>
        <authorList>
            <person name="Huang M.-M."/>
            <person name="Guo L.-L."/>
            <person name="Wu Y.-H."/>
            <person name="Lai Q.-L."/>
            <person name="Shao Z.-Z."/>
            <person name="Wang C.-S."/>
            <person name="Wu M."/>
            <person name="Xu X.-W."/>
        </authorList>
    </citation>
    <scope>NUCLEOTIDE SEQUENCE [LARGE SCALE GENOMIC DNA]</scope>
    <source>
        <strain evidence="2 5">Ar-45</strain>
    </source>
</reference>
<evidence type="ECO:0000256" key="1">
    <source>
        <dbReference type="SAM" id="Phobius"/>
    </source>
</evidence>
<keyword evidence="1" id="KW-1133">Transmembrane helix</keyword>
<keyword evidence="1" id="KW-0472">Membrane</keyword>
<evidence type="ECO:0000313" key="4">
    <source>
        <dbReference type="Proteomes" id="UP000231655"/>
    </source>
</evidence>
<name>A0A285IFW5_9RHOB</name>
<evidence type="ECO:0000313" key="2">
    <source>
        <dbReference type="EMBL" id="PJE29072.1"/>
    </source>
</evidence>
<organism evidence="3 4">
    <name type="scientific">Pseudooceanicola antarcticus</name>
    <dbReference type="NCBI Taxonomy" id="1247613"/>
    <lineage>
        <taxon>Bacteria</taxon>
        <taxon>Pseudomonadati</taxon>
        <taxon>Pseudomonadota</taxon>
        <taxon>Alphaproteobacteria</taxon>
        <taxon>Rhodobacterales</taxon>
        <taxon>Paracoccaceae</taxon>
        <taxon>Pseudooceanicola</taxon>
    </lineage>
</organism>
<dbReference type="Proteomes" id="UP000231702">
    <property type="component" value="Unassembled WGS sequence"/>
</dbReference>
<evidence type="ECO:0000313" key="3">
    <source>
        <dbReference type="EMBL" id="SNY46864.1"/>
    </source>
</evidence>
<sequence>MTTYPTVFLPDLALSMTPAQATIYTCMAGTAFWLAAYNVNMAMLRGMGFPVAAPAEPRHATPV</sequence>
<feature type="transmembrane region" description="Helical" evidence="1">
    <location>
        <begin position="20"/>
        <end position="39"/>
    </location>
</feature>
<reference evidence="3 4" key="1">
    <citation type="submission" date="2017-09" db="EMBL/GenBank/DDBJ databases">
        <authorList>
            <person name="Ehlers B."/>
            <person name="Leendertz F.H."/>
        </authorList>
    </citation>
    <scope>NUCLEOTIDE SEQUENCE [LARGE SCALE GENOMIC DNA]</scope>
    <source>
        <strain evidence="3 4">CGMCC 1.12662</strain>
    </source>
</reference>
<accession>A0A285IFW5</accession>
<dbReference type="EMBL" id="OBEA01000002">
    <property type="protein sequence ID" value="SNY46864.1"/>
    <property type="molecule type" value="Genomic_DNA"/>
</dbReference>